<sequence>MLGGHPEQVFHALRQAVAMVTESDNCGTGMVNPSLEMSTDYATH</sequence>
<proteinExistence type="predicted"/>
<reference evidence="1" key="1">
    <citation type="submission" date="2014-11" db="EMBL/GenBank/DDBJ databases">
        <authorList>
            <person name="Amaro Gonzalez C."/>
        </authorList>
    </citation>
    <scope>NUCLEOTIDE SEQUENCE</scope>
</reference>
<protein>
    <submittedName>
        <fullName evidence="1">Uncharacterized protein</fullName>
    </submittedName>
</protein>
<dbReference type="EMBL" id="GBXM01051581">
    <property type="protein sequence ID" value="JAH56996.1"/>
    <property type="molecule type" value="Transcribed_RNA"/>
</dbReference>
<dbReference type="AlphaFoldDB" id="A0A0E9TTW3"/>
<reference evidence="1" key="2">
    <citation type="journal article" date="2015" name="Fish Shellfish Immunol.">
        <title>Early steps in the European eel (Anguilla anguilla)-Vibrio vulnificus interaction in the gills: Role of the RtxA13 toxin.</title>
        <authorList>
            <person name="Callol A."/>
            <person name="Pajuelo D."/>
            <person name="Ebbesson L."/>
            <person name="Teles M."/>
            <person name="MacKenzie S."/>
            <person name="Amaro C."/>
        </authorList>
    </citation>
    <scope>NUCLEOTIDE SEQUENCE</scope>
</reference>
<name>A0A0E9TTW3_ANGAN</name>
<organism evidence="1">
    <name type="scientific">Anguilla anguilla</name>
    <name type="common">European freshwater eel</name>
    <name type="synonym">Muraena anguilla</name>
    <dbReference type="NCBI Taxonomy" id="7936"/>
    <lineage>
        <taxon>Eukaryota</taxon>
        <taxon>Metazoa</taxon>
        <taxon>Chordata</taxon>
        <taxon>Craniata</taxon>
        <taxon>Vertebrata</taxon>
        <taxon>Euteleostomi</taxon>
        <taxon>Actinopterygii</taxon>
        <taxon>Neopterygii</taxon>
        <taxon>Teleostei</taxon>
        <taxon>Anguilliformes</taxon>
        <taxon>Anguillidae</taxon>
        <taxon>Anguilla</taxon>
    </lineage>
</organism>
<accession>A0A0E9TTW3</accession>
<evidence type="ECO:0000313" key="1">
    <source>
        <dbReference type="EMBL" id="JAH56996.1"/>
    </source>
</evidence>